<comment type="cofactor">
    <cofactor evidence="2 8">
        <name>NAD(+)</name>
        <dbReference type="ChEBI" id="CHEBI:57540"/>
    </cofactor>
</comment>
<dbReference type="STRING" id="436017.A4S193"/>
<dbReference type="InterPro" id="IPR005886">
    <property type="entry name" value="UDP_G4E"/>
</dbReference>
<evidence type="ECO:0000256" key="3">
    <source>
        <dbReference type="ARBA" id="ARBA00004947"/>
    </source>
</evidence>
<comment type="similarity">
    <text evidence="4 8">Belongs to the NAD(P)-dependent epimerase/dehydratase family.</text>
</comment>
<comment type="pathway">
    <text evidence="3 8">Carbohydrate metabolism; galactose metabolism.</text>
</comment>
<feature type="domain" description="NAD(P)-binding" evidence="9">
    <location>
        <begin position="7"/>
        <end position="333"/>
    </location>
</feature>
<gene>
    <name evidence="10" type="ORF">OSTLU_42345</name>
</gene>
<protein>
    <recommendedName>
        <fullName evidence="5 8">UDP-glucose 4-epimerase</fullName>
        <ecNumber evidence="8">5.1.3.-</ecNumber>
    </recommendedName>
</protein>
<comment type="catalytic activity">
    <reaction evidence="1">
        <text>UDP-alpha-D-glucose = UDP-alpha-D-galactose</text>
        <dbReference type="Rhea" id="RHEA:22168"/>
        <dbReference type="ChEBI" id="CHEBI:58885"/>
        <dbReference type="ChEBI" id="CHEBI:66914"/>
        <dbReference type="EC" id="5.1.3.2"/>
    </reaction>
</comment>
<accession>A4S193</accession>
<name>A4S193_OSTLU</name>
<dbReference type="NCBIfam" id="TIGR01179">
    <property type="entry name" value="galE"/>
    <property type="match status" value="1"/>
</dbReference>
<dbReference type="GeneID" id="5003274"/>
<keyword evidence="6 8" id="KW-0520">NAD</keyword>
<keyword evidence="11" id="KW-1185">Reference proteome</keyword>
<evidence type="ECO:0000313" key="10">
    <source>
        <dbReference type="EMBL" id="ABO97618.1"/>
    </source>
</evidence>
<sequence>MDDVRVLVTGGAGYIGTHACVQLLLAGASVVAIDNFDNSCAEAVERVRAIVGERRAARLTFRECDCRDAEALEDVFATCGTVRAVIHFAGLKAVGESVAKPLLYYENNIRSTLTLCETMARHGCKTLCFSSSATVYGEPASVPCTEDFPTAALNPYGRTKLFIEHILSDLQKSDGEWRVALLRYFNPVGAHESGTLGEDPKGIPNNLMPFVQQVAVGRRAELSVFGNDYPTKDGTGRRDYIHVVDLADGHVAAVKKLTTDPNAGLITVNLGTGTSTSVLELVAAFEKASGKKIPCKMVARREGDAAEVYGATQKAFEVLGWRAERTIEDCCKDQWKWASANPYGYLGKPDDE</sequence>
<dbReference type="InterPro" id="IPR036291">
    <property type="entry name" value="NAD(P)-bd_dom_sf"/>
</dbReference>
<dbReference type="NCBIfam" id="NF007956">
    <property type="entry name" value="PRK10675.1"/>
    <property type="match status" value="1"/>
</dbReference>
<evidence type="ECO:0000256" key="8">
    <source>
        <dbReference type="RuleBase" id="RU366046"/>
    </source>
</evidence>
<dbReference type="EC" id="5.1.3.-" evidence="8"/>
<evidence type="ECO:0000256" key="6">
    <source>
        <dbReference type="ARBA" id="ARBA00023027"/>
    </source>
</evidence>
<dbReference type="KEGG" id="olu:OSTLU_42345"/>
<dbReference type="Pfam" id="PF16363">
    <property type="entry name" value="GDP_Man_Dehyd"/>
    <property type="match status" value="1"/>
</dbReference>
<dbReference type="AlphaFoldDB" id="A4S193"/>
<dbReference type="GO" id="GO:0003978">
    <property type="term" value="F:UDP-glucose 4-epimerase activity"/>
    <property type="evidence" value="ECO:0007669"/>
    <property type="project" value="UniProtKB-UniRule"/>
</dbReference>
<dbReference type="OrthoDB" id="9402762at2759"/>
<dbReference type="GO" id="GO:0005829">
    <property type="term" value="C:cytosol"/>
    <property type="evidence" value="ECO:0007669"/>
    <property type="project" value="TreeGrafter"/>
</dbReference>
<dbReference type="InterPro" id="IPR016040">
    <property type="entry name" value="NAD(P)-bd_dom"/>
</dbReference>
<proteinExistence type="inferred from homology"/>
<dbReference type="PANTHER" id="PTHR43725">
    <property type="entry name" value="UDP-GLUCOSE 4-EPIMERASE"/>
    <property type="match status" value="1"/>
</dbReference>
<dbReference type="PANTHER" id="PTHR43725:SF47">
    <property type="entry name" value="UDP-GLUCOSE 4-EPIMERASE"/>
    <property type="match status" value="1"/>
</dbReference>
<dbReference type="CDD" id="cd05247">
    <property type="entry name" value="UDP_G4E_1_SDR_e"/>
    <property type="match status" value="1"/>
</dbReference>
<evidence type="ECO:0000256" key="7">
    <source>
        <dbReference type="ARBA" id="ARBA00023235"/>
    </source>
</evidence>
<dbReference type="Gene3D" id="3.90.25.10">
    <property type="entry name" value="UDP-galactose 4-epimerase, domain 1"/>
    <property type="match status" value="1"/>
</dbReference>
<evidence type="ECO:0000313" key="11">
    <source>
        <dbReference type="Proteomes" id="UP000001568"/>
    </source>
</evidence>
<dbReference type="Gramene" id="ABO97618">
    <property type="protein sequence ID" value="ABO97618"/>
    <property type="gene ID" value="OSTLU_42345"/>
</dbReference>
<evidence type="ECO:0000256" key="4">
    <source>
        <dbReference type="ARBA" id="ARBA00007637"/>
    </source>
</evidence>
<keyword evidence="8" id="KW-0119">Carbohydrate metabolism</keyword>
<organism evidence="10 11">
    <name type="scientific">Ostreococcus lucimarinus (strain CCE9901)</name>
    <dbReference type="NCBI Taxonomy" id="436017"/>
    <lineage>
        <taxon>Eukaryota</taxon>
        <taxon>Viridiplantae</taxon>
        <taxon>Chlorophyta</taxon>
        <taxon>Mamiellophyceae</taxon>
        <taxon>Mamiellales</taxon>
        <taxon>Bathycoccaceae</taxon>
        <taxon>Ostreococcus</taxon>
    </lineage>
</organism>
<dbReference type="HOGENOM" id="CLU_007383_1_10_1"/>
<evidence type="ECO:0000259" key="9">
    <source>
        <dbReference type="Pfam" id="PF16363"/>
    </source>
</evidence>
<dbReference type="OMA" id="CAPVNPY"/>
<evidence type="ECO:0000256" key="2">
    <source>
        <dbReference type="ARBA" id="ARBA00001911"/>
    </source>
</evidence>
<evidence type="ECO:0000256" key="1">
    <source>
        <dbReference type="ARBA" id="ARBA00000083"/>
    </source>
</evidence>
<dbReference type="EMBL" id="CP000588">
    <property type="protein sequence ID" value="ABO97618.1"/>
    <property type="molecule type" value="Genomic_DNA"/>
</dbReference>
<dbReference type="Proteomes" id="UP000001568">
    <property type="component" value="Chromosome 8"/>
</dbReference>
<dbReference type="Gene3D" id="3.40.50.720">
    <property type="entry name" value="NAD(P)-binding Rossmann-like Domain"/>
    <property type="match status" value="1"/>
</dbReference>
<dbReference type="SUPFAM" id="SSF51735">
    <property type="entry name" value="NAD(P)-binding Rossmann-fold domains"/>
    <property type="match status" value="1"/>
</dbReference>
<evidence type="ECO:0000256" key="5">
    <source>
        <dbReference type="ARBA" id="ARBA00013189"/>
    </source>
</evidence>
<dbReference type="eggNOG" id="KOG1371">
    <property type="taxonomic scope" value="Eukaryota"/>
</dbReference>
<dbReference type="UniPathway" id="UPA00214"/>
<keyword evidence="7 8" id="KW-0413">Isomerase</keyword>
<reference evidence="10 11" key="1">
    <citation type="journal article" date="2007" name="Proc. Natl. Acad. Sci. U.S.A.">
        <title>The tiny eukaryote Ostreococcus provides genomic insights into the paradox of plankton speciation.</title>
        <authorList>
            <person name="Palenik B."/>
            <person name="Grimwood J."/>
            <person name="Aerts A."/>
            <person name="Rouze P."/>
            <person name="Salamov A."/>
            <person name="Putnam N."/>
            <person name="Dupont C."/>
            <person name="Jorgensen R."/>
            <person name="Derelle E."/>
            <person name="Rombauts S."/>
            <person name="Zhou K."/>
            <person name="Otillar R."/>
            <person name="Merchant S.S."/>
            <person name="Podell S."/>
            <person name="Gaasterland T."/>
            <person name="Napoli C."/>
            <person name="Gendler K."/>
            <person name="Manuell A."/>
            <person name="Tai V."/>
            <person name="Vallon O."/>
            <person name="Piganeau G."/>
            <person name="Jancek S."/>
            <person name="Heijde M."/>
            <person name="Jabbari K."/>
            <person name="Bowler C."/>
            <person name="Lohr M."/>
            <person name="Robbens S."/>
            <person name="Werner G."/>
            <person name="Dubchak I."/>
            <person name="Pazour G.J."/>
            <person name="Ren Q."/>
            <person name="Paulsen I."/>
            <person name="Delwiche C."/>
            <person name="Schmutz J."/>
            <person name="Rokhsar D."/>
            <person name="Van de Peer Y."/>
            <person name="Moreau H."/>
            <person name="Grigoriev I.V."/>
        </authorList>
    </citation>
    <scope>NUCLEOTIDE SEQUENCE [LARGE SCALE GENOMIC DNA]</scope>
    <source>
        <strain evidence="10 11">CCE9901</strain>
    </source>
</reference>
<dbReference type="GO" id="GO:0006012">
    <property type="term" value="P:galactose metabolic process"/>
    <property type="evidence" value="ECO:0007669"/>
    <property type="project" value="UniProtKB-UniPathway"/>
</dbReference>
<dbReference type="RefSeq" id="XP_001419325.1">
    <property type="nucleotide sequence ID" value="XM_001419288.1"/>
</dbReference>